<keyword evidence="6" id="KW-0732">Signal</keyword>
<gene>
    <name evidence="9" type="ORF">EWM63_28380</name>
</gene>
<keyword evidence="5" id="KW-0798">TonB box</keyword>
<dbReference type="InterPro" id="IPR010104">
    <property type="entry name" value="TonB_rcpt_bac"/>
</dbReference>
<dbReference type="InterPro" id="IPR037066">
    <property type="entry name" value="Plug_dom_sf"/>
</dbReference>
<evidence type="ECO:0000259" key="8">
    <source>
        <dbReference type="Pfam" id="PF07715"/>
    </source>
</evidence>
<evidence type="ECO:0000313" key="9">
    <source>
        <dbReference type="EMBL" id="QBE66405.1"/>
    </source>
</evidence>
<dbReference type="GO" id="GO:0009279">
    <property type="term" value="C:cell outer membrane"/>
    <property type="evidence" value="ECO:0007669"/>
    <property type="project" value="UniProtKB-SubCell"/>
</dbReference>
<dbReference type="SUPFAM" id="SSF56935">
    <property type="entry name" value="Porins"/>
    <property type="match status" value="1"/>
</dbReference>
<feature type="domain" description="TonB-dependent receptor-like beta-barrel" evidence="7">
    <location>
        <begin position="515"/>
        <end position="1016"/>
    </location>
</feature>
<dbReference type="InterPro" id="IPR000531">
    <property type="entry name" value="Beta-barrel_TonB"/>
</dbReference>
<dbReference type="Gene3D" id="2.40.170.20">
    <property type="entry name" value="TonB-dependent receptor, beta-barrel domain"/>
    <property type="match status" value="1"/>
</dbReference>
<dbReference type="PANTHER" id="PTHR40980">
    <property type="entry name" value="PLUG DOMAIN-CONTAINING PROTEIN"/>
    <property type="match status" value="1"/>
</dbReference>
<keyword evidence="4" id="KW-0998">Cell outer membrane</keyword>
<evidence type="ECO:0000256" key="6">
    <source>
        <dbReference type="SAM" id="SignalP"/>
    </source>
</evidence>
<dbReference type="InterPro" id="IPR036942">
    <property type="entry name" value="Beta-barrel_TonB_sf"/>
</dbReference>
<evidence type="ECO:0000256" key="4">
    <source>
        <dbReference type="ARBA" id="ARBA00023237"/>
    </source>
</evidence>
<name>A0A4P6L4Y7_9BURK</name>
<evidence type="ECO:0000313" key="10">
    <source>
        <dbReference type="Proteomes" id="UP000290637"/>
    </source>
</evidence>
<feature type="domain" description="TonB-dependent receptor plug" evidence="8">
    <location>
        <begin position="63"/>
        <end position="163"/>
    </location>
</feature>
<dbReference type="KEGG" id="plue:EWM63_28380"/>
<dbReference type="AlphaFoldDB" id="A0A4P6L4Y7"/>
<proteinExistence type="inferred from homology"/>
<evidence type="ECO:0000256" key="3">
    <source>
        <dbReference type="ARBA" id="ARBA00023136"/>
    </source>
</evidence>
<dbReference type="Pfam" id="PF07715">
    <property type="entry name" value="Plug"/>
    <property type="match status" value="1"/>
</dbReference>
<keyword evidence="3 5" id="KW-0472">Membrane</keyword>
<dbReference type="EMBL" id="CP035913">
    <property type="protein sequence ID" value="QBE66405.1"/>
    <property type="molecule type" value="Genomic_DNA"/>
</dbReference>
<accession>A0A4P6L4Y7</accession>
<comment type="subcellular location">
    <subcellularLocation>
        <location evidence="1 5">Cell outer membrane</location>
    </subcellularLocation>
</comment>
<sequence length="1049" mass="114227">MKQTKKTAIALAITQLVSIASATAHAQIAEATAPGEQTAPVQAVVVTGVRASQLKAIDIKRNEDKVVDAIVAEDIGKLPDFTIADSLQRVTGVQVAREAGEAGRVTLRGMPQVLTTLNGDMFLGAGNVVSTQPNYADIPASLIAGASVIKSNTADILPGGIAGTIDLKTRQPMDLNKGWNLTGITEAQRGSLSKKTSPNVSVLAGYKAHDSSWAALVSANKSRSERANYNANAQNNDWDRITPDGVLKNPNDASAGYYDLTGKGAGCVTAPFPAGINPGAPFGSLTPAQTNAVKSFHDRNNLNCLLAGNYVWMPRMISANDRKLIRDREAVSAAFTYKLSREWRATLESFHSKIADQNYRHDIYFHNNGVLFDRLQPGIEMPTISENNVVTKGVQRTARLFSRAGNERADGKATNTMLRLEYGGQGPLSGDLRFQYSNNRRDLVNGSVDSNLDPTATSGPAGCTNNCTVQTGTGTATWPGYLMDFDLTGKEPAIGFRDGGWDATKLRLGSFSVAGSEEVGRLGNFATNGVWDDKVWLFDGFKFGARVSRQNIDRFGWQMYAPTYTGTPGQNYNAYPSISSVPVGTPFRDALKPGVAPDLLSAHPDHFTKVYNQVGVIATPPIALVDPAVLKNPLAQWQSQFTTWTDPATNQTYTPVRAASPEQNYRFKLVSKEAYFQADFSGDAWFGWTYAGNVGLRRVDSEATITRHLVDVNTRQFVNGPLADLGTEVLVRRYSDNLPSFNLRVAPAPNLAIRLGVNKAITRPDISVLGKQTTYGRNANNGTDPSLPDAFNIFLNANAGNADLQPWRSTNTNLSLEWYPTREILVNLAAYRLDIDSFARTITFNAPGPDIDGEVRRTGTWTQTVNGEGTYTQGLEGGVKMPFTFLPGAWSGLGIDANYTYGESKGFDTDFAGDSLPLPDFSEHTANLAIWYQKYGWQARIAANWRSPRFSSVRGQRNPNTNLSPADPALVNQFLGNSSLSNARLATWYNAVTYVDASVSYDIGQHATVYLQATNLLKAYDSRYAQFEEMFMDQSAFDRTITIGARFKF</sequence>
<feature type="chain" id="PRO_5020530000" evidence="6">
    <location>
        <begin position="27"/>
        <end position="1049"/>
    </location>
</feature>
<dbReference type="PANTHER" id="PTHR40980:SF3">
    <property type="entry name" value="TONB-DEPENDENT RECEPTOR-LIKE BETA-BARREL DOMAIN-CONTAINING PROTEIN"/>
    <property type="match status" value="1"/>
</dbReference>
<protein>
    <submittedName>
        <fullName evidence="9">TonB-dependent receptor</fullName>
    </submittedName>
</protein>
<dbReference type="Gene3D" id="2.170.130.10">
    <property type="entry name" value="TonB-dependent receptor, plug domain"/>
    <property type="match status" value="1"/>
</dbReference>
<evidence type="ECO:0000256" key="1">
    <source>
        <dbReference type="ARBA" id="ARBA00004442"/>
    </source>
</evidence>
<organism evidence="9 10">
    <name type="scientific">Pseudoduganella lutea</name>
    <dbReference type="NCBI Taxonomy" id="321985"/>
    <lineage>
        <taxon>Bacteria</taxon>
        <taxon>Pseudomonadati</taxon>
        <taxon>Pseudomonadota</taxon>
        <taxon>Betaproteobacteria</taxon>
        <taxon>Burkholderiales</taxon>
        <taxon>Oxalobacteraceae</taxon>
        <taxon>Telluria group</taxon>
        <taxon>Pseudoduganella</taxon>
    </lineage>
</organism>
<dbReference type="OrthoDB" id="5476657at2"/>
<dbReference type="Pfam" id="PF00593">
    <property type="entry name" value="TonB_dep_Rec_b-barrel"/>
    <property type="match status" value="1"/>
</dbReference>
<dbReference type="RefSeq" id="WP_130189513.1">
    <property type="nucleotide sequence ID" value="NZ_CP035913.1"/>
</dbReference>
<comment type="similarity">
    <text evidence="2 5">Belongs to the TonB-dependent receptor family.</text>
</comment>
<dbReference type="InterPro" id="IPR012910">
    <property type="entry name" value="Plug_dom"/>
</dbReference>
<reference evidence="9 10" key="1">
    <citation type="submission" date="2019-02" db="EMBL/GenBank/DDBJ databases">
        <title>Draft Genome Sequences of Six Type Strains of the Genus Massilia.</title>
        <authorList>
            <person name="Miess H."/>
            <person name="Frediansyhah A."/>
            <person name="Gross H."/>
        </authorList>
    </citation>
    <scope>NUCLEOTIDE SEQUENCE [LARGE SCALE GENOMIC DNA]</scope>
    <source>
        <strain evidence="9 10">DSM 17473</strain>
    </source>
</reference>
<dbReference type="NCBIfam" id="TIGR01782">
    <property type="entry name" value="TonB-Xanth-Caul"/>
    <property type="match status" value="1"/>
</dbReference>
<keyword evidence="9" id="KW-0675">Receptor</keyword>
<feature type="signal peptide" evidence="6">
    <location>
        <begin position="1"/>
        <end position="26"/>
    </location>
</feature>
<keyword evidence="10" id="KW-1185">Reference proteome</keyword>
<dbReference type="Proteomes" id="UP000290637">
    <property type="component" value="Chromosome"/>
</dbReference>
<evidence type="ECO:0000256" key="2">
    <source>
        <dbReference type="ARBA" id="ARBA00009810"/>
    </source>
</evidence>
<evidence type="ECO:0000256" key="5">
    <source>
        <dbReference type="RuleBase" id="RU003357"/>
    </source>
</evidence>
<evidence type="ECO:0000259" key="7">
    <source>
        <dbReference type="Pfam" id="PF00593"/>
    </source>
</evidence>